<evidence type="ECO:0000313" key="5">
    <source>
        <dbReference type="Proteomes" id="UP000178935"/>
    </source>
</evidence>
<reference evidence="4 5" key="1">
    <citation type="journal article" date="2016" name="Nat. Commun.">
        <title>Thousands of microbial genomes shed light on interconnected biogeochemical processes in an aquifer system.</title>
        <authorList>
            <person name="Anantharaman K."/>
            <person name="Brown C.T."/>
            <person name="Hug L.A."/>
            <person name="Sharon I."/>
            <person name="Castelle C.J."/>
            <person name="Probst A.J."/>
            <person name="Thomas B.C."/>
            <person name="Singh A."/>
            <person name="Wilkins M.J."/>
            <person name="Karaoz U."/>
            <person name="Brodie E.L."/>
            <person name="Williams K.H."/>
            <person name="Hubbard S.S."/>
            <person name="Banfield J.F."/>
        </authorList>
    </citation>
    <scope>NUCLEOTIDE SEQUENCE [LARGE SCALE GENOMIC DNA]</scope>
</reference>
<comment type="caution">
    <text evidence="4">The sequence shown here is derived from an EMBL/GenBank/DDBJ whole genome shotgun (WGS) entry which is preliminary data.</text>
</comment>
<dbReference type="Pfam" id="PF09250">
    <property type="entry name" value="Prim-Pol"/>
    <property type="match status" value="1"/>
</dbReference>
<dbReference type="SMART" id="SM00942">
    <property type="entry name" value="PriCT_1"/>
    <property type="match status" value="1"/>
</dbReference>
<protein>
    <recommendedName>
        <fullName evidence="6">DNA primase/polymerase bifunctional N-terminal domain-containing protein</fullName>
    </recommendedName>
</protein>
<dbReference type="Pfam" id="PF08708">
    <property type="entry name" value="PriCT_1"/>
    <property type="match status" value="1"/>
</dbReference>
<feature type="domain" description="DNA primase/polymerase bifunctional N-terminal" evidence="3">
    <location>
        <begin position="10"/>
        <end position="174"/>
    </location>
</feature>
<dbReference type="Gene3D" id="3.40.50.300">
    <property type="entry name" value="P-loop containing nucleotide triphosphate hydrolases"/>
    <property type="match status" value="1"/>
</dbReference>
<dbReference type="AlphaFoldDB" id="A0A1G2JK32"/>
<evidence type="ECO:0000313" key="4">
    <source>
        <dbReference type="EMBL" id="OGZ87485.1"/>
    </source>
</evidence>
<dbReference type="InterPro" id="IPR027417">
    <property type="entry name" value="P-loop_NTPase"/>
</dbReference>
<accession>A0A1G2JK32</accession>
<gene>
    <name evidence="4" type="ORF">A2561_00615</name>
</gene>
<evidence type="ECO:0000259" key="2">
    <source>
        <dbReference type="SMART" id="SM00942"/>
    </source>
</evidence>
<dbReference type="Proteomes" id="UP000178935">
    <property type="component" value="Unassembled WGS sequence"/>
</dbReference>
<evidence type="ECO:0000256" key="1">
    <source>
        <dbReference type="SAM" id="MobiDB-lite"/>
    </source>
</evidence>
<proteinExistence type="predicted"/>
<dbReference type="Pfam" id="PF13481">
    <property type="entry name" value="AAA_25"/>
    <property type="match status" value="1"/>
</dbReference>
<name>A0A1G2JK32_9BACT</name>
<dbReference type="SUPFAM" id="SSF52540">
    <property type="entry name" value="P-loop containing nucleoside triphosphate hydrolases"/>
    <property type="match status" value="1"/>
</dbReference>
<evidence type="ECO:0008006" key="6">
    <source>
        <dbReference type="Google" id="ProtNLM"/>
    </source>
</evidence>
<feature type="domain" description="Primase C-terminal 1" evidence="2">
    <location>
        <begin position="199"/>
        <end position="266"/>
    </location>
</feature>
<evidence type="ECO:0000259" key="3">
    <source>
        <dbReference type="SMART" id="SM00943"/>
    </source>
</evidence>
<dbReference type="SMART" id="SM00943">
    <property type="entry name" value="Prim-Pol"/>
    <property type="match status" value="1"/>
</dbReference>
<dbReference type="InterPro" id="IPR015330">
    <property type="entry name" value="DNA_primase/pol_bifunc_N"/>
</dbReference>
<organism evidence="4 5">
    <name type="scientific">Candidatus Staskawiczbacteria bacterium RIFOXYD1_FULL_32_13</name>
    <dbReference type="NCBI Taxonomy" id="1802234"/>
    <lineage>
        <taxon>Bacteria</taxon>
        <taxon>Candidatus Staskawicziibacteriota</taxon>
    </lineage>
</organism>
<dbReference type="InterPro" id="IPR014820">
    <property type="entry name" value="PriCT_1"/>
</dbReference>
<dbReference type="SUPFAM" id="SSF56747">
    <property type="entry name" value="Prim-pol domain"/>
    <property type="match status" value="1"/>
</dbReference>
<feature type="region of interest" description="Disordered" evidence="1">
    <location>
        <begin position="615"/>
        <end position="639"/>
    </location>
</feature>
<sequence>MNNDNIKKVAKQYLEKGWGVIPINFFKATTEDGKIKKQFKFLPTYKEYHQKKIAPEAVDQIWNGYNGVAITTGEISGISVIDVDWKDLPEIKDLPETFTVETYKGYHFYYRYNSEVKTINETFIIGDREFNVDQKNNGGIVFAEPSRYELPNGDIAEYKIVKNLPLAEFSTEWLKNIYKKYKPEKINGEGEIVKRDFGEIIYGVSQGERNDAAASLVGMFMSYLPKDKWEDYAWPLLRVCNTQNTPPLPEQEIRNTFNSIAENETKKQESLSGEIKWTPSASLLELLNKKFPEKKWLVENIFQRGTINQISAPPQQWKTWLTQHMAICIATGEKVFGQFPTDKQSVMIINEEDPESDVRERLSFLLGEAKNLPIYIHADKGIKLEEEITTKLLKEAKEKNIGFIIFDSLSVIHNADENSAKEMNIVFEQMKKFTREGITVLFTNHHRKKRYNGKDDIQEQTRGSTVINAVPSGHITCEEKIQDGNTFIIIRQAKLKGAKKINPFSVRVESSTGKIDFKFEGEHDESLDAATKLKNEIYEIIIKSDIWLGILDLKEITGKSKSLISKQIKILSNGKQIQYKTRASLIQENKKIPQREKPSGQEYLYFKIEEPIEEPIEGPIKETNKELAEEDNKDFHDTS</sequence>
<dbReference type="EMBL" id="MHPU01000042">
    <property type="protein sequence ID" value="OGZ87485.1"/>
    <property type="molecule type" value="Genomic_DNA"/>
</dbReference>